<feature type="compositionally biased region" description="Polar residues" evidence="1">
    <location>
        <begin position="76"/>
        <end position="88"/>
    </location>
</feature>
<feature type="compositionally biased region" description="Polar residues" evidence="1">
    <location>
        <begin position="42"/>
        <end position="52"/>
    </location>
</feature>
<proteinExistence type="predicted"/>
<name>A0A0G4MBW1_VERLO</name>
<keyword evidence="3" id="KW-1185">Reference proteome</keyword>
<dbReference type="Proteomes" id="UP000044602">
    <property type="component" value="Unassembled WGS sequence"/>
</dbReference>
<protein>
    <submittedName>
        <fullName evidence="2">Uncharacterized protein</fullName>
    </submittedName>
</protein>
<evidence type="ECO:0000313" key="3">
    <source>
        <dbReference type="Proteomes" id="UP000044602"/>
    </source>
</evidence>
<accession>A0A0G4MBW1</accession>
<evidence type="ECO:0000256" key="1">
    <source>
        <dbReference type="SAM" id="MobiDB-lite"/>
    </source>
</evidence>
<sequence>MTLTESALDLGGGKTENPARLPSESSASSTHMDSTLMPATAGAQNLPQTSGNMLAATNGALTPGTTAASLEAPPSANDNAATNGTNSNLLGGINYTDNTNYDFFDPQHWMLDGLLDFNYSFAQPLEGA</sequence>
<feature type="compositionally biased region" description="Polar residues" evidence="1">
    <location>
        <begin position="23"/>
        <end position="33"/>
    </location>
</feature>
<feature type="region of interest" description="Disordered" evidence="1">
    <location>
        <begin position="1"/>
        <end position="88"/>
    </location>
</feature>
<dbReference type="EMBL" id="CVQH01021751">
    <property type="protein sequence ID" value="CRK31440.1"/>
    <property type="molecule type" value="Genomic_DNA"/>
</dbReference>
<organism evidence="2 3">
    <name type="scientific">Verticillium longisporum</name>
    <name type="common">Verticillium dahliae var. longisporum</name>
    <dbReference type="NCBI Taxonomy" id="100787"/>
    <lineage>
        <taxon>Eukaryota</taxon>
        <taxon>Fungi</taxon>
        <taxon>Dikarya</taxon>
        <taxon>Ascomycota</taxon>
        <taxon>Pezizomycotina</taxon>
        <taxon>Sordariomycetes</taxon>
        <taxon>Hypocreomycetidae</taxon>
        <taxon>Glomerellales</taxon>
        <taxon>Plectosphaerellaceae</taxon>
        <taxon>Verticillium</taxon>
    </lineage>
</organism>
<dbReference type="STRING" id="100787.A0A0G4MBW1"/>
<feature type="compositionally biased region" description="Polar residues" evidence="1">
    <location>
        <begin position="59"/>
        <end position="68"/>
    </location>
</feature>
<evidence type="ECO:0000313" key="2">
    <source>
        <dbReference type="EMBL" id="CRK31440.1"/>
    </source>
</evidence>
<reference evidence="2 3" key="1">
    <citation type="submission" date="2015-05" db="EMBL/GenBank/DDBJ databases">
        <authorList>
            <person name="Wang D.B."/>
            <person name="Wang M."/>
        </authorList>
    </citation>
    <scope>NUCLEOTIDE SEQUENCE [LARGE SCALE GENOMIC DNA]</scope>
    <source>
        <strain evidence="2">VL1</strain>
    </source>
</reference>
<dbReference type="AlphaFoldDB" id="A0A0G4MBW1"/>
<gene>
    <name evidence="2" type="ORF">BN1708_005442</name>
</gene>